<dbReference type="PANTHER" id="PTHR22765">
    <property type="entry name" value="RING FINGER AND PROTEASE ASSOCIATED DOMAIN-CONTAINING"/>
    <property type="match status" value="1"/>
</dbReference>
<dbReference type="AlphaFoldDB" id="A0A818SBR4"/>
<dbReference type="Gene3D" id="3.30.40.10">
    <property type="entry name" value="Zinc/RING finger domain, C3HC4 (zinc finger)"/>
    <property type="match status" value="1"/>
</dbReference>
<keyword evidence="2" id="KW-0862">Zinc</keyword>
<organism evidence="6 7">
    <name type="scientific">Rotaria socialis</name>
    <dbReference type="NCBI Taxonomy" id="392032"/>
    <lineage>
        <taxon>Eukaryota</taxon>
        <taxon>Metazoa</taxon>
        <taxon>Spiralia</taxon>
        <taxon>Gnathifera</taxon>
        <taxon>Rotifera</taxon>
        <taxon>Eurotatoria</taxon>
        <taxon>Bdelloidea</taxon>
        <taxon>Philodinida</taxon>
        <taxon>Philodinidae</taxon>
        <taxon>Rotaria</taxon>
    </lineage>
</organism>
<evidence type="ECO:0000256" key="2">
    <source>
        <dbReference type="ARBA" id="ARBA00022833"/>
    </source>
</evidence>
<keyword evidence="1 3" id="KW-0479">Metal-binding</keyword>
<feature type="transmembrane region" description="Helical" evidence="4">
    <location>
        <begin position="25"/>
        <end position="47"/>
    </location>
</feature>
<dbReference type="GO" id="GO:0008270">
    <property type="term" value="F:zinc ion binding"/>
    <property type="evidence" value="ECO:0007669"/>
    <property type="project" value="UniProtKB-KW"/>
</dbReference>
<gene>
    <name evidence="6" type="ORF">FME351_LOCUS25237</name>
</gene>
<keyword evidence="4" id="KW-0472">Membrane</keyword>
<dbReference type="SUPFAM" id="SSF57850">
    <property type="entry name" value="RING/U-box"/>
    <property type="match status" value="1"/>
</dbReference>
<evidence type="ECO:0000256" key="4">
    <source>
        <dbReference type="SAM" id="Phobius"/>
    </source>
</evidence>
<name>A0A818SBR4_9BILA</name>
<dbReference type="PROSITE" id="PS50089">
    <property type="entry name" value="ZF_RING_2"/>
    <property type="match status" value="1"/>
</dbReference>
<accession>A0A818SBR4</accession>
<keyword evidence="4" id="KW-0812">Transmembrane</keyword>
<dbReference type="EMBL" id="CAJNYU010003357">
    <property type="protein sequence ID" value="CAF3663829.1"/>
    <property type="molecule type" value="Genomic_DNA"/>
</dbReference>
<protein>
    <recommendedName>
        <fullName evidence="5">RING-type domain-containing protein</fullName>
    </recommendedName>
</protein>
<reference evidence="6" key="1">
    <citation type="submission" date="2021-02" db="EMBL/GenBank/DDBJ databases">
        <authorList>
            <person name="Nowell W R."/>
        </authorList>
    </citation>
    <scope>NUCLEOTIDE SEQUENCE</scope>
</reference>
<dbReference type="GO" id="GO:0061630">
    <property type="term" value="F:ubiquitin protein ligase activity"/>
    <property type="evidence" value="ECO:0007669"/>
    <property type="project" value="TreeGrafter"/>
</dbReference>
<evidence type="ECO:0000313" key="7">
    <source>
        <dbReference type="Proteomes" id="UP000663869"/>
    </source>
</evidence>
<evidence type="ECO:0000313" key="6">
    <source>
        <dbReference type="EMBL" id="CAF3663829.1"/>
    </source>
</evidence>
<sequence>MQQYSSCSSLLQRIHDQHLRENRKLYINSIPKILCYVCIYFLVMLVFRCPNRVYNAWKGPFPMKLNQFRNHLETSYKLFGYQAFLSSRFFFTDPEYVQIELGRNAIDQNIKNTIRVFNGHYSDGKLQYTLNRVLEGTIDKSNMVLYIRFAPPEHFYSEIRYPYDFQSFSTNTLRCIIQQLNVSSSEFMQWSEKSMYIKNIENIYNQNPKEFNRKVIIKCGILIGYLYRPTNEYFFPSYKYEAYRYHEDLRIFNASFFYTPSCSYILLCIIVCLLFKDVVYLVVAGVTLIFPRFQIVHRYTQKQMKKANIDCVNQLDQLLLHTTSENNHGNHLFLVDNEYLAVLMVDLNEYREPILRQFYEDTPINIFPIHEIDTVRSDCIVLNNDHGSSFSFPTYQYNRNWEPADWLHERLMAFNEEYRYRFEQNELNRRREAERQSLLEFLTEEEAQYQQDKYGNDINRVLDGIRSASPRFIAEFRLSASQIANDNLLDETCTICREDYHVKQRFAQWPCPAHHMFHFDCMLDTLRAGDTCPLCRYPVAAPNLNSIERAFRSVLGRVTPNIFD</sequence>
<dbReference type="InterPro" id="IPR001841">
    <property type="entry name" value="Znf_RING"/>
</dbReference>
<feature type="transmembrane region" description="Helical" evidence="4">
    <location>
        <begin position="264"/>
        <end position="290"/>
    </location>
</feature>
<feature type="domain" description="RING-type" evidence="5">
    <location>
        <begin position="493"/>
        <end position="536"/>
    </location>
</feature>
<dbReference type="Proteomes" id="UP000663869">
    <property type="component" value="Unassembled WGS sequence"/>
</dbReference>
<keyword evidence="4" id="KW-1133">Transmembrane helix</keyword>
<dbReference type="InterPro" id="IPR051826">
    <property type="entry name" value="E3_ubiquitin-ligase_domain"/>
</dbReference>
<dbReference type="GO" id="GO:0006511">
    <property type="term" value="P:ubiquitin-dependent protein catabolic process"/>
    <property type="evidence" value="ECO:0007669"/>
    <property type="project" value="TreeGrafter"/>
</dbReference>
<proteinExistence type="predicted"/>
<evidence type="ECO:0000256" key="1">
    <source>
        <dbReference type="ARBA" id="ARBA00022771"/>
    </source>
</evidence>
<dbReference type="PANTHER" id="PTHR22765:SF411">
    <property type="entry name" value="OS02G0248440 PROTEIN"/>
    <property type="match status" value="1"/>
</dbReference>
<evidence type="ECO:0000256" key="3">
    <source>
        <dbReference type="PROSITE-ProRule" id="PRU00175"/>
    </source>
</evidence>
<dbReference type="Pfam" id="PF13639">
    <property type="entry name" value="zf-RING_2"/>
    <property type="match status" value="1"/>
</dbReference>
<keyword evidence="1 3" id="KW-0863">Zinc-finger</keyword>
<comment type="caution">
    <text evidence="6">The sequence shown here is derived from an EMBL/GenBank/DDBJ whole genome shotgun (WGS) entry which is preliminary data.</text>
</comment>
<evidence type="ECO:0000259" key="5">
    <source>
        <dbReference type="PROSITE" id="PS50089"/>
    </source>
</evidence>
<dbReference type="InterPro" id="IPR013083">
    <property type="entry name" value="Znf_RING/FYVE/PHD"/>
</dbReference>